<dbReference type="AlphaFoldDB" id="A0A7W3VRJ0"/>
<accession>A0A7W3VRJ0</accession>
<keyword evidence="2" id="KW-1185">Reference proteome</keyword>
<protein>
    <submittedName>
        <fullName evidence="1">Uncharacterized protein</fullName>
    </submittedName>
</protein>
<evidence type="ECO:0000313" key="2">
    <source>
        <dbReference type="Proteomes" id="UP000526734"/>
    </source>
</evidence>
<comment type="caution">
    <text evidence="1">The sequence shown here is derived from an EMBL/GenBank/DDBJ whole genome shotgun (WGS) entry which is preliminary data.</text>
</comment>
<sequence length="155" mass="16675">MTASYSTANASDNATVSYTAQGIQDSIVHNPDDYAGVYCTRDTNTLHVTVTREALSKISALYSRVRSVKFQDAASPAQPAAAVKIEPVRYSRSDLARVMAFVRSAEPWATVTRDTLATWGIDSAADKVQIGVTKITAETRDAAAKAFGDKVELVQ</sequence>
<dbReference type="EMBL" id="JACGZW010000001">
    <property type="protein sequence ID" value="MBB1151774.1"/>
    <property type="molecule type" value="Genomic_DNA"/>
</dbReference>
<organism evidence="1 2">
    <name type="scientific">Amycolatopsis dendrobii</name>
    <dbReference type="NCBI Taxonomy" id="2760662"/>
    <lineage>
        <taxon>Bacteria</taxon>
        <taxon>Bacillati</taxon>
        <taxon>Actinomycetota</taxon>
        <taxon>Actinomycetes</taxon>
        <taxon>Pseudonocardiales</taxon>
        <taxon>Pseudonocardiaceae</taxon>
        <taxon>Amycolatopsis</taxon>
    </lineage>
</organism>
<name>A0A7W3VRJ0_9PSEU</name>
<gene>
    <name evidence="1" type="ORF">H4281_01375</name>
</gene>
<proteinExistence type="predicted"/>
<evidence type="ECO:0000313" key="1">
    <source>
        <dbReference type="EMBL" id="MBB1151774.1"/>
    </source>
</evidence>
<dbReference type="Proteomes" id="UP000526734">
    <property type="component" value="Unassembled WGS sequence"/>
</dbReference>
<reference evidence="1 2" key="1">
    <citation type="submission" date="2020-08" db="EMBL/GenBank/DDBJ databases">
        <title>Amycolatopsis sp. nov. DR6-1 isolated from Dendrobium heterocarpum.</title>
        <authorList>
            <person name="Tedsree N."/>
            <person name="Kuncharoen N."/>
            <person name="Likhitwitayawuid K."/>
            <person name="Tanasupawat S."/>
        </authorList>
    </citation>
    <scope>NUCLEOTIDE SEQUENCE [LARGE SCALE GENOMIC DNA]</scope>
    <source>
        <strain evidence="1 2">DR6-1</strain>
    </source>
</reference>
<dbReference type="RefSeq" id="WP_182889015.1">
    <property type="nucleotide sequence ID" value="NZ_JACGZW010000001.1"/>
</dbReference>